<protein>
    <submittedName>
        <fullName evidence="3">Uncharacterized protein</fullName>
    </submittedName>
</protein>
<gene>
    <name evidence="3" type="ORF">ADEAN_001005900</name>
</gene>
<evidence type="ECO:0000313" key="4">
    <source>
        <dbReference type="Proteomes" id="UP000515908"/>
    </source>
</evidence>
<proteinExistence type="predicted"/>
<evidence type="ECO:0000313" key="3">
    <source>
        <dbReference type="EMBL" id="CAD2222515.1"/>
    </source>
</evidence>
<sequence length="885" mass="102004">MENRVKELEFNLQREKEKAEALDRKCKELSVQNVNMSQANAELRREKLALADEAKKSGKQSERVHVLLKEIEQKDAAIQAEKVRADEAAAETKEIREEAKRTIALWTQAEGQWIAEQKRLADALEEQQKTVSSLESAINSLKTDNEKTLKDLATERERREHLLKIGETSENEIKQLRKRNEALQNTVSDLEQTVFNMDLAGGNLKRELSLKEMDLQKLNDEIEKYRQNEEKLEQRITSLNDELSATKMMNMDATGEKEALHCHIADLKKELAQSKLASESAERDVLLSRQKYENAQKNVEDTVKKLKSSQDEVKDKCAEIRKHESTLNQLRVDFNKLKSEKSELEFHFNTLKNEMEAEREEAKQMEKNNEDLKISNAALTAETKALKNSLNLSEEKLVLAESAHQDAVAILKDEVKSLESEIAGHQQMILRLTEDLTAFTEKSASYYDTISKEKECLLDSKRQIRALQDEILSCNNRIFFLGVEGEKQTLFSSFCLERVHLLQQRYEEIYKCYSAERDISSSLRGKISENSEEISRLNDSLQEKTSEIESKISEISQLNAQCDGQAEDIQKYKDRLTTLSGLEEELENAKEILKQTETSRDNAESSCRHLSLHCQNIVAYEEHVRSMYTEVTKEKTEISFLFLQHLFTNSQEELNYFKAEMNSAKRKCADLDRFVKDAKIAAVRRDASVADECESLQKQLGLLKNTSSALQAENTNLKGQVKELIERFEVEKEMYQRETELKEGKENQLTKENETLRIESTKLRNALNYEVSRKCEYKKALEDSKKLREESELHRGKEKELSSEAIQKANNEALYWLQCFEKLKDMVEDSRKTGSRAPSVDQNAVSRLLEVKRKNEQQVSIRPANIGDPNDKAKKRPRISYVPEA</sequence>
<accession>A0A7G2CSI2</accession>
<feature type="coiled-coil region" evidence="1">
    <location>
        <begin position="527"/>
        <end position="606"/>
    </location>
</feature>
<feature type="region of interest" description="Disordered" evidence="2">
    <location>
        <begin position="831"/>
        <end position="885"/>
    </location>
</feature>
<feature type="coiled-coil region" evidence="1">
    <location>
        <begin position="5"/>
        <end position="477"/>
    </location>
</feature>
<dbReference type="VEuPathDB" id="TriTrypDB:ADEAN_001005900"/>
<evidence type="ECO:0000256" key="1">
    <source>
        <dbReference type="SAM" id="Coils"/>
    </source>
</evidence>
<dbReference type="EMBL" id="LR877170">
    <property type="protein sequence ID" value="CAD2222515.1"/>
    <property type="molecule type" value="Genomic_DNA"/>
</dbReference>
<dbReference type="AlphaFoldDB" id="A0A7G2CSI2"/>
<dbReference type="Proteomes" id="UP000515908">
    <property type="component" value="Chromosome 26"/>
</dbReference>
<name>A0A7G2CSI2_9TRYP</name>
<evidence type="ECO:0000256" key="2">
    <source>
        <dbReference type="SAM" id="MobiDB-lite"/>
    </source>
</evidence>
<reference evidence="3 4" key="1">
    <citation type="submission" date="2020-08" db="EMBL/GenBank/DDBJ databases">
        <authorList>
            <person name="Newling K."/>
            <person name="Davey J."/>
            <person name="Forrester S."/>
        </authorList>
    </citation>
    <scope>NUCLEOTIDE SEQUENCE [LARGE SCALE GENOMIC DNA]</scope>
    <source>
        <strain evidence="4">Crithidia deanei Carvalho (ATCC PRA-265)</strain>
    </source>
</reference>
<organism evidence="3 4">
    <name type="scientific">Angomonas deanei</name>
    <dbReference type="NCBI Taxonomy" id="59799"/>
    <lineage>
        <taxon>Eukaryota</taxon>
        <taxon>Discoba</taxon>
        <taxon>Euglenozoa</taxon>
        <taxon>Kinetoplastea</taxon>
        <taxon>Metakinetoplastina</taxon>
        <taxon>Trypanosomatida</taxon>
        <taxon>Trypanosomatidae</taxon>
        <taxon>Strigomonadinae</taxon>
        <taxon>Angomonas</taxon>
    </lineage>
</organism>
<keyword evidence="4" id="KW-1185">Reference proteome</keyword>
<feature type="coiled-coil region" evidence="1">
    <location>
        <begin position="693"/>
        <end position="766"/>
    </location>
</feature>
<keyword evidence="1" id="KW-0175">Coiled coil</keyword>